<feature type="transmembrane region" description="Helical" evidence="1">
    <location>
        <begin position="181"/>
        <end position="202"/>
    </location>
</feature>
<dbReference type="Proteomes" id="UP000524237">
    <property type="component" value="Unassembled WGS sequence"/>
</dbReference>
<evidence type="ECO:0000313" key="2">
    <source>
        <dbReference type="EMBL" id="MBA8828412.1"/>
    </source>
</evidence>
<dbReference type="AlphaFoldDB" id="A0A7W3JSP6"/>
<gene>
    <name evidence="2" type="ORF">FB555_000483</name>
</gene>
<accession>A0A7W3JSP6</accession>
<feature type="transmembrane region" description="Helical" evidence="1">
    <location>
        <begin position="153"/>
        <end position="174"/>
    </location>
</feature>
<protein>
    <submittedName>
        <fullName evidence="2">ABC-type transport system involved in multi-copper enzyme maturation permease subunit</fullName>
    </submittedName>
</protein>
<keyword evidence="3" id="KW-1185">Reference proteome</keyword>
<organism evidence="2 3">
    <name type="scientific">Alpinimonas psychrophila</name>
    <dbReference type="NCBI Taxonomy" id="748908"/>
    <lineage>
        <taxon>Bacteria</taxon>
        <taxon>Bacillati</taxon>
        <taxon>Actinomycetota</taxon>
        <taxon>Actinomycetes</taxon>
        <taxon>Micrococcales</taxon>
        <taxon>Microbacteriaceae</taxon>
        <taxon>Alpinimonas</taxon>
    </lineage>
</organism>
<keyword evidence="1" id="KW-0472">Membrane</keyword>
<feature type="transmembrane region" description="Helical" evidence="1">
    <location>
        <begin position="63"/>
        <end position="85"/>
    </location>
</feature>
<evidence type="ECO:0000256" key="1">
    <source>
        <dbReference type="SAM" id="Phobius"/>
    </source>
</evidence>
<proteinExistence type="predicted"/>
<feature type="transmembrane region" description="Helical" evidence="1">
    <location>
        <begin position="249"/>
        <end position="267"/>
    </location>
</feature>
<keyword evidence="1" id="KW-1133">Transmembrane helix</keyword>
<comment type="caution">
    <text evidence="2">The sequence shown here is derived from an EMBL/GenBank/DDBJ whole genome shotgun (WGS) entry which is preliminary data.</text>
</comment>
<dbReference type="RefSeq" id="WP_182483825.1">
    <property type="nucleotide sequence ID" value="NZ_JACGWU010000001.1"/>
</dbReference>
<name>A0A7W3JSP6_9MICO</name>
<reference evidence="2 3" key="1">
    <citation type="submission" date="2020-07" db="EMBL/GenBank/DDBJ databases">
        <title>Sequencing the genomes of 1000 actinobacteria strains.</title>
        <authorList>
            <person name="Klenk H.-P."/>
        </authorList>
    </citation>
    <scope>NUCLEOTIDE SEQUENCE [LARGE SCALE GENOMIC DNA]</scope>
    <source>
        <strain evidence="2 3">DSM 23737</strain>
    </source>
</reference>
<keyword evidence="1" id="KW-0812">Transmembrane</keyword>
<dbReference type="EMBL" id="JACGWU010000001">
    <property type="protein sequence ID" value="MBA8828412.1"/>
    <property type="molecule type" value="Genomic_DNA"/>
</dbReference>
<feature type="transmembrane region" description="Helical" evidence="1">
    <location>
        <begin position="106"/>
        <end position="133"/>
    </location>
</feature>
<sequence>MIAAMRSETLKLVTVRLWWILALILLGYVGFTAGLLAGLFGALGNQLAASPGAPQLPPESLPAIVYSTTTAVGYVFPLIFGALAVTGEFRYQTLTPTFLAEPRRGVVLAAKLVVVGVAGAIFGVVGLVASMGIGAPVLALTGNDGALGSSETWLLAVRIVLAMALWAVIGVGVGSLIPNQIASIIVVLAFTQFVEPILRFGTSIWDWTAQIGQFLPGSAGDSLVGASFFTSFGAGAAGAVSLEWWQGGLVLVAYAIVLSLAGLATSWRRDVT</sequence>
<feature type="transmembrane region" description="Helical" evidence="1">
    <location>
        <begin position="20"/>
        <end position="43"/>
    </location>
</feature>
<evidence type="ECO:0000313" key="3">
    <source>
        <dbReference type="Proteomes" id="UP000524237"/>
    </source>
</evidence>